<evidence type="ECO:0000256" key="2">
    <source>
        <dbReference type="SAM" id="MobiDB-lite"/>
    </source>
</evidence>
<reference evidence="6" key="1">
    <citation type="journal article" date="2020" name="Stud. Mycol.">
        <title>101 Dothideomycetes genomes: a test case for predicting lifestyles and emergence of pathogens.</title>
        <authorList>
            <person name="Haridas S."/>
            <person name="Albert R."/>
            <person name="Binder M."/>
            <person name="Bloem J."/>
            <person name="Labutti K."/>
            <person name="Salamov A."/>
            <person name="Andreopoulos B."/>
            <person name="Baker S."/>
            <person name="Barry K."/>
            <person name="Bills G."/>
            <person name="Bluhm B."/>
            <person name="Cannon C."/>
            <person name="Castanera R."/>
            <person name="Culley D."/>
            <person name="Daum C."/>
            <person name="Ezra D."/>
            <person name="Gonzalez J."/>
            <person name="Henrissat B."/>
            <person name="Kuo A."/>
            <person name="Liang C."/>
            <person name="Lipzen A."/>
            <person name="Lutzoni F."/>
            <person name="Magnuson J."/>
            <person name="Mondo S."/>
            <person name="Nolan M."/>
            <person name="Ohm R."/>
            <person name="Pangilinan J."/>
            <person name="Park H.-J."/>
            <person name="Ramirez L."/>
            <person name="Alfaro M."/>
            <person name="Sun H."/>
            <person name="Tritt A."/>
            <person name="Yoshinaga Y."/>
            <person name="Zwiers L.-H."/>
            <person name="Turgeon B."/>
            <person name="Goodwin S."/>
            <person name="Spatafora J."/>
            <person name="Crous P."/>
            <person name="Grigoriev I."/>
        </authorList>
    </citation>
    <scope>NUCLEOTIDE SEQUENCE</scope>
    <source>
        <strain evidence="6">ATCC 16933</strain>
    </source>
</reference>
<dbReference type="AlphaFoldDB" id="A0A6A6NWX9"/>
<evidence type="ECO:0000259" key="3">
    <source>
        <dbReference type="Pfam" id="PF12331"/>
    </source>
</evidence>
<dbReference type="EMBL" id="MU001684">
    <property type="protein sequence ID" value="KAF2456068.1"/>
    <property type="molecule type" value="Genomic_DNA"/>
</dbReference>
<evidence type="ECO:0008006" key="8">
    <source>
        <dbReference type="Google" id="ProtNLM"/>
    </source>
</evidence>
<feature type="region of interest" description="Disordered" evidence="2">
    <location>
        <begin position="651"/>
        <end position="695"/>
    </location>
</feature>
<evidence type="ECO:0000313" key="7">
    <source>
        <dbReference type="Proteomes" id="UP000799766"/>
    </source>
</evidence>
<feature type="compositionally biased region" description="Acidic residues" evidence="2">
    <location>
        <begin position="890"/>
        <end position="910"/>
    </location>
</feature>
<feature type="domain" description="Rad26-like N-terminal" evidence="5">
    <location>
        <begin position="389"/>
        <end position="430"/>
    </location>
</feature>
<sequence length="919" mass="97882">MAAANPFDDDDDAFSDDDLDAASLQQIEDAWRAATQQQPPQHKRPAAAPTATRSAINPQFRPQPLRTPETRLSDYGLDDDDDEAVIDLGAQDGAGLQTYSNGAIGTNALDTARNWGGLGGVTAGAGAGSGTGAGWGQQPQGAGAGAGGPGRNTGGYDATAPMHGAMLQQLQQRIAELEREKDELQRSEREASSAVVAKAGEVAIVRRNLEKATRDYDQRVAALQRAHADAVAKHNLELEAAWKERERVETNNRFLEHDLTHHARAPGRKQMREVGAGNRPRTAEQKGDATATTPKKSKALPFRDGFDDGDVLMASPPKKDRSKPATPRAAAKRKRPVPDASPVQPLPLSEPSSRRSPDLDVGEPMNEPESQPHSFSVPNVDSTNEDYEFLQFILNHRPYPGNEQTFEAFAKYSFPSEPDGSISSMIHDHLQFPSEAKSLPHKFANILLLVWDRCLDEAYYPPISILLDTIHLTLSYVPLRTTLDLITTLLPLAQATADLVAIPLAKASTATNNNTTKQRPLTHSSSSSASDLAELQRHIDVHAVLLLLYDVATTCAPDPAASAVFWASIKYDFVLVMLMRAHPLEQVVLTLKMLGTSATTSSFGATITTAAAKGDGASAVAVDEAREQQRQAANESALVDRVTQLLAETAAEPSSGWGRASHSCPSPPAPARSSQPPPPPPPSRQPRDATSAPPRNPVLATERLRLAALETLSTLTLHARNAALLAAHPLALPRLARFLVQQLDTLDAYADPLAEARELTVRSVNAGAKVLCFLLGGHGGGAAGGAGGVIKSAMAGPAGKGWGLLVGLARVAFCEGEAGLMERGIEEETVEAAHAVLDEWLSPEEGEELVRVFSQAGGGEGTGVGNPAAVSSRGVTTELEMREGRAREVDLDEDADGDGDEDDDEMEVNDEGYSVDVDE</sequence>
<evidence type="ECO:0000259" key="5">
    <source>
        <dbReference type="Pfam" id="PF21048"/>
    </source>
</evidence>
<evidence type="ECO:0000259" key="4">
    <source>
        <dbReference type="Pfam" id="PF21046"/>
    </source>
</evidence>
<evidence type="ECO:0000313" key="6">
    <source>
        <dbReference type="EMBL" id="KAF2456068.1"/>
    </source>
</evidence>
<feature type="compositionally biased region" description="Basic and acidic residues" evidence="2">
    <location>
        <begin position="879"/>
        <end position="889"/>
    </location>
</feature>
<feature type="region of interest" description="Disordered" evidence="2">
    <location>
        <begin position="254"/>
        <end position="378"/>
    </location>
</feature>
<feature type="region of interest" description="Disordered" evidence="2">
    <location>
        <begin position="1"/>
        <end position="84"/>
    </location>
</feature>
<dbReference type="Pfam" id="PF12331">
    <property type="entry name" value="Rad26-like_helical_rpts"/>
    <property type="match status" value="2"/>
</dbReference>
<accession>A0A6A6NWX9</accession>
<feature type="domain" description="Rad26-like C-terminal" evidence="4">
    <location>
        <begin position="799"/>
        <end position="853"/>
    </location>
</feature>
<protein>
    <recommendedName>
        <fullName evidence="8">DNA repair protein Rad26</fullName>
    </recommendedName>
</protein>
<feature type="coiled-coil region" evidence="1">
    <location>
        <begin position="160"/>
        <end position="226"/>
    </location>
</feature>
<keyword evidence="1" id="KW-0175">Coiled coil</keyword>
<feature type="domain" description="Rad26-like helical repeats" evidence="3">
    <location>
        <begin position="492"/>
        <end position="654"/>
    </location>
</feature>
<feature type="compositionally biased region" description="Pro residues" evidence="2">
    <location>
        <begin position="665"/>
        <end position="684"/>
    </location>
</feature>
<feature type="region of interest" description="Disordered" evidence="2">
    <location>
        <begin position="856"/>
        <end position="919"/>
    </location>
</feature>
<feature type="compositionally biased region" description="Polar residues" evidence="2">
    <location>
        <begin position="368"/>
        <end position="378"/>
    </location>
</feature>
<dbReference type="InterPro" id="IPR022093">
    <property type="entry name" value="Rad26-like_helical"/>
</dbReference>
<keyword evidence="7" id="KW-1185">Reference proteome</keyword>
<dbReference type="InterPro" id="IPR048380">
    <property type="entry name" value="Rad26-like_N"/>
</dbReference>
<organism evidence="6 7">
    <name type="scientific">Lineolata rhizophorae</name>
    <dbReference type="NCBI Taxonomy" id="578093"/>
    <lineage>
        <taxon>Eukaryota</taxon>
        <taxon>Fungi</taxon>
        <taxon>Dikarya</taxon>
        <taxon>Ascomycota</taxon>
        <taxon>Pezizomycotina</taxon>
        <taxon>Dothideomycetes</taxon>
        <taxon>Dothideomycetes incertae sedis</taxon>
        <taxon>Lineolatales</taxon>
        <taxon>Lineolataceae</taxon>
        <taxon>Lineolata</taxon>
    </lineage>
</organism>
<dbReference type="InterPro" id="IPR048379">
    <property type="entry name" value="Rad26-like_C"/>
</dbReference>
<feature type="compositionally biased region" description="Acidic residues" evidence="2">
    <location>
        <begin position="7"/>
        <end position="20"/>
    </location>
</feature>
<dbReference type="Pfam" id="PF21046">
    <property type="entry name" value="Rad26-like_C"/>
    <property type="match status" value="1"/>
</dbReference>
<name>A0A6A6NWX9_9PEZI</name>
<dbReference type="OrthoDB" id="5245063at2759"/>
<evidence type="ECO:0000256" key="1">
    <source>
        <dbReference type="SAM" id="Coils"/>
    </source>
</evidence>
<dbReference type="Proteomes" id="UP000799766">
    <property type="component" value="Unassembled WGS sequence"/>
</dbReference>
<gene>
    <name evidence="6" type="ORF">BDY21DRAFT_372706</name>
</gene>
<dbReference type="Pfam" id="PF21048">
    <property type="entry name" value="Rad26-like_N"/>
    <property type="match status" value="1"/>
</dbReference>
<feature type="compositionally biased region" description="Gly residues" evidence="2">
    <location>
        <begin position="142"/>
        <end position="153"/>
    </location>
</feature>
<proteinExistence type="predicted"/>
<feature type="domain" description="Rad26-like helical repeats" evidence="3">
    <location>
        <begin position="701"/>
        <end position="771"/>
    </location>
</feature>
<feature type="region of interest" description="Disordered" evidence="2">
    <location>
        <begin position="129"/>
        <end position="154"/>
    </location>
</feature>